<reference evidence="2 3" key="1">
    <citation type="journal article" date="2024" name="Ann. Entomol. Soc. Am.">
        <title>Genomic analyses of the southern and eastern yellowjacket wasps (Hymenoptera: Vespidae) reveal evolutionary signatures of social life.</title>
        <authorList>
            <person name="Catto M.A."/>
            <person name="Caine P.B."/>
            <person name="Orr S.E."/>
            <person name="Hunt B.G."/>
            <person name="Goodisman M.A.D."/>
        </authorList>
    </citation>
    <scope>NUCLEOTIDE SEQUENCE [LARGE SCALE GENOMIC DNA]</scope>
    <source>
        <strain evidence="2">232</strain>
        <tissue evidence="2">Head and thorax</tissue>
    </source>
</reference>
<accession>A0ABD2CRQ0</accession>
<evidence type="ECO:0000256" key="1">
    <source>
        <dbReference type="SAM" id="MobiDB-lite"/>
    </source>
</evidence>
<dbReference type="AlphaFoldDB" id="A0ABD2CRQ0"/>
<proteinExistence type="predicted"/>
<comment type="caution">
    <text evidence="2">The sequence shown here is derived from an EMBL/GenBank/DDBJ whole genome shotgun (WGS) entry which is preliminary data.</text>
</comment>
<dbReference type="EMBL" id="JAYRBN010000035">
    <property type="protein sequence ID" value="KAL2747469.1"/>
    <property type="molecule type" value="Genomic_DNA"/>
</dbReference>
<organism evidence="2 3">
    <name type="scientific">Vespula maculifrons</name>
    <name type="common">Eastern yellow jacket</name>
    <name type="synonym">Wasp</name>
    <dbReference type="NCBI Taxonomy" id="7453"/>
    <lineage>
        <taxon>Eukaryota</taxon>
        <taxon>Metazoa</taxon>
        <taxon>Ecdysozoa</taxon>
        <taxon>Arthropoda</taxon>
        <taxon>Hexapoda</taxon>
        <taxon>Insecta</taxon>
        <taxon>Pterygota</taxon>
        <taxon>Neoptera</taxon>
        <taxon>Endopterygota</taxon>
        <taxon>Hymenoptera</taxon>
        <taxon>Apocrita</taxon>
        <taxon>Aculeata</taxon>
        <taxon>Vespoidea</taxon>
        <taxon>Vespidae</taxon>
        <taxon>Vespinae</taxon>
        <taxon>Vespula</taxon>
    </lineage>
</organism>
<evidence type="ECO:0000313" key="3">
    <source>
        <dbReference type="Proteomes" id="UP001607303"/>
    </source>
</evidence>
<keyword evidence="3" id="KW-1185">Reference proteome</keyword>
<name>A0ABD2CRQ0_VESMC</name>
<feature type="compositionally biased region" description="Basic and acidic residues" evidence="1">
    <location>
        <begin position="1"/>
        <end position="13"/>
    </location>
</feature>
<dbReference type="Proteomes" id="UP001607303">
    <property type="component" value="Unassembled WGS sequence"/>
</dbReference>
<feature type="region of interest" description="Disordered" evidence="1">
    <location>
        <begin position="1"/>
        <end position="27"/>
    </location>
</feature>
<sequence length="105" mass="11944">MANVREKSSRRSQDPGLVRSSSLRGDLSSTLDCRKAALRESHHRELRNRHITAHNGGSPWLALAASNRTKARTHLSIVVYSSAKPSIRRLPTRFLQRPKYSRNTR</sequence>
<feature type="non-terminal residue" evidence="2">
    <location>
        <position position="105"/>
    </location>
</feature>
<evidence type="ECO:0000313" key="2">
    <source>
        <dbReference type="EMBL" id="KAL2747469.1"/>
    </source>
</evidence>
<gene>
    <name evidence="2" type="ORF">V1477_004161</name>
</gene>
<protein>
    <submittedName>
        <fullName evidence="2">Uncharacterized protein</fullName>
    </submittedName>
</protein>